<evidence type="ECO:0000313" key="7">
    <source>
        <dbReference type="Proteomes" id="UP000280368"/>
    </source>
</evidence>
<dbReference type="SUPFAM" id="SSF69737">
    <property type="entry name" value="Urease metallochaperone UreE, C-terminal domain"/>
    <property type="match status" value="1"/>
</dbReference>
<dbReference type="InterPro" id="IPR004029">
    <property type="entry name" value="UreE_N"/>
</dbReference>
<evidence type="ECO:0000256" key="2">
    <source>
        <dbReference type="ARBA" id="ARBA00022596"/>
    </source>
</evidence>
<comment type="subcellular location">
    <subcellularLocation>
        <location evidence="4">Cytoplasm</location>
    </subcellularLocation>
</comment>
<dbReference type="SUPFAM" id="SSF69287">
    <property type="entry name" value="Urease metallochaperone UreE, N-terminal domain"/>
    <property type="match status" value="1"/>
</dbReference>
<gene>
    <name evidence="4" type="primary">ureE</name>
    <name evidence="6" type="ORF">BC961_2751</name>
</gene>
<proteinExistence type="inferred from homology"/>
<evidence type="ECO:0000259" key="5">
    <source>
        <dbReference type="SMART" id="SM00988"/>
    </source>
</evidence>
<evidence type="ECO:0000256" key="3">
    <source>
        <dbReference type="ARBA" id="ARBA00023186"/>
    </source>
</evidence>
<dbReference type="GO" id="GO:0065003">
    <property type="term" value="P:protein-containing complex assembly"/>
    <property type="evidence" value="ECO:0007669"/>
    <property type="project" value="InterPro"/>
</dbReference>
<dbReference type="GO" id="GO:0019627">
    <property type="term" value="P:urea metabolic process"/>
    <property type="evidence" value="ECO:0007669"/>
    <property type="project" value="InterPro"/>
</dbReference>
<keyword evidence="3 4" id="KW-0143">Chaperone</keyword>
<reference evidence="6 7" key="1">
    <citation type="submission" date="2018-10" db="EMBL/GenBank/DDBJ databases">
        <title>Genomic Encyclopedia of Archaeal and Bacterial Type Strains, Phase II (KMG-II): from individual species to whole genera.</title>
        <authorList>
            <person name="Goeker M."/>
        </authorList>
    </citation>
    <scope>NUCLEOTIDE SEQUENCE [LARGE SCALE GENOMIC DNA]</scope>
    <source>
        <strain evidence="6 7">DSM 19727</strain>
    </source>
</reference>
<keyword evidence="7" id="KW-1185">Reference proteome</keyword>
<dbReference type="PIRSF" id="PIRSF036402">
    <property type="entry name" value="Ureas_acces_UreE"/>
    <property type="match status" value="1"/>
</dbReference>
<comment type="caution">
    <text evidence="6">The sequence shown here is derived from an EMBL/GenBank/DDBJ whole genome shotgun (WGS) entry which is preliminary data.</text>
</comment>
<dbReference type="CDD" id="cd00571">
    <property type="entry name" value="UreE"/>
    <property type="match status" value="1"/>
</dbReference>
<dbReference type="Gene3D" id="3.30.70.790">
    <property type="entry name" value="UreE, C-terminal domain"/>
    <property type="match status" value="1"/>
</dbReference>
<protein>
    <recommendedName>
        <fullName evidence="4">Urease accessory protein UreE</fullName>
    </recommendedName>
</protein>
<dbReference type="OrthoDB" id="9810882at2"/>
<dbReference type="EMBL" id="REFH01000011">
    <property type="protein sequence ID" value="RMA73144.1"/>
    <property type="molecule type" value="Genomic_DNA"/>
</dbReference>
<keyword evidence="1 4" id="KW-0963">Cytoplasm</keyword>
<dbReference type="Pfam" id="PF02814">
    <property type="entry name" value="UreE_N"/>
    <property type="match status" value="1"/>
</dbReference>
<keyword evidence="2 4" id="KW-0533">Nickel</keyword>
<feature type="domain" description="UreE urease accessory N-terminal" evidence="5">
    <location>
        <begin position="6"/>
        <end position="70"/>
    </location>
</feature>
<dbReference type="HAMAP" id="MF_00822">
    <property type="entry name" value="UreE"/>
    <property type="match status" value="1"/>
</dbReference>
<sequence>MIIHQIVGNKATNACDGLVVDILEIEWFEATKRIQRRHTNSGMEIAIKFTQEGQRLHQDDILYQDDKKVVLVHIKPCEAIVMIPVSLLEMGTICYEIGNKHLPLFIQDDKIMMPFEMPMFRWLEASGYKPEKQELQLLHVLKSNVAPHGHGSSSLFTKILNIASSNE</sequence>
<evidence type="ECO:0000256" key="4">
    <source>
        <dbReference type="HAMAP-Rule" id="MF_00822"/>
    </source>
</evidence>
<dbReference type="Proteomes" id="UP000280368">
    <property type="component" value="Unassembled WGS sequence"/>
</dbReference>
<comment type="function">
    <text evidence="4">Involved in urease metallocenter assembly. Binds nickel. Probably functions as a nickel donor during metallocenter assembly.</text>
</comment>
<evidence type="ECO:0000313" key="6">
    <source>
        <dbReference type="EMBL" id="RMA73144.1"/>
    </source>
</evidence>
<organism evidence="6 7">
    <name type="scientific">Flavobacterium weaverense</name>
    <dbReference type="NCBI Taxonomy" id="271156"/>
    <lineage>
        <taxon>Bacteria</taxon>
        <taxon>Pseudomonadati</taxon>
        <taxon>Bacteroidota</taxon>
        <taxon>Flavobacteriia</taxon>
        <taxon>Flavobacteriales</taxon>
        <taxon>Flavobacteriaceae</taxon>
        <taxon>Flavobacterium</taxon>
    </lineage>
</organism>
<dbReference type="InterPro" id="IPR036118">
    <property type="entry name" value="UreE_N_sf"/>
</dbReference>
<accession>A0A3L9ZLH6</accession>
<dbReference type="SMART" id="SM00988">
    <property type="entry name" value="UreE_N"/>
    <property type="match status" value="1"/>
</dbReference>
<comment type="similarity">
    <text evidence="4">Belongs to the UreE family.</text>
</comment>
<dbReference type="RefSeq" id="WP_121926311.1">
    <property type="nucleotide sequence ID" value="NZ_CBCSGA010000024.1"/>
</dbReference>
<dbReference type="GO" id="GO:0006457">
    <property type="term" value="P:protein folding"/>
    <property type="evidence" value="ECO:0007669"/>
    <property type="project" value="InterPro"/>
</dbReference>
<dbReference type="Gene3D" id="2.60.260.20">
    <property type="entry name" value="Urease metallochaperone UreE, N-terminal domain"/>
    <property type="match status" value="1"/>
</dbReference>
<dbReference type="GO" id="GO:0051082">
    <property type="term" value="F:unfolded protein binding"/>
    <property type="evidence" value="ECO:0007669"/>
    <property type="project" value="UniProtKB-UniRule"/>
</dbReference>
<dbReference type="GO" id="GO:0005737">
    <property type="term" value="C:cytoplasm"/>
    <property type="evidence" value="ECO:0007669"/>
    <property type="project" value="UniProtKB-SubCell"/>
</dbReference>
<dbReference type="NCBIfam" id="NF009754">
    <property type="entry name" value="PRK13261.1-6"/>
    <property type="match status" value="1"/>
</dbReference>
<dbReference type="InterPro" id="IPR012406">
    <property type="entry name" value="UreE"/>
</dbReference>
<dbReference type="AlphaFoldDB" id="A0A3L9ZLH6"/>
<dbReference type="GO" id="GO:0016151">
    <property type="term" value="F:nickel cation binding"/>
    <property type="evidence" value="ECO:0007669"/>
    <property type="project" value="UniProtKB-UniRule"/>
</dbReference>
<evidence type="ECO:0000256" key="1">
    <source>
        <dbReference type="ARBA" id="ARBA00022490"/>
    </source>
</evidence>
<name>A0A3L9ZLH6_9FLAO</name>